<organism evidence="5 6">
    <name type="scientific">Acorus calamus</name>
    <name type="common">Sweet flag</name>
    <dbReference type="NCBI Taxonomy" id="4465"/>
    <lineage>
        <taxon>Eukaryota</taxon>
        <taxon>Viridiplantae</taxon>
        <taxon>Streptophyta</taxon>
        <taxon>Embryophyta</taxon>
        <taxon>Tracheophyta</taxon>
        <taxon>Spermatophyta</taxon>
        <taxon>Magnoliopsida</taxon>
        <taxon>Liliopsida</taxon>
        <taxon>Acoraceae</taxon>
        <taxon>Acorus</taxon>
    </lineage>
</organism>
<dbReference type="GO" id="GO:0004252">
    <property type="term" value="F:serine-type endopeptidase activity"/>
    <property type="evidence" value="ECO:0007669"/>
    <property type="project" value="UniProtKB-UniRule"/>
</dbReference>
<evidence type="ECO:0000256" key="3">
    <source>
        <dbReference type="RuleBase" id="RU368024"/>
    </source>
</evidence>
<dbReference type="PANTHER" id="PTHR11757">
    <property type="entry name" value="PROTEASE FAMILY S9A OLIGOPEPTIDASE"/>
    <property type="match status" value="1"/>
</dbReference>
<comment type="caution">
    <text evidence="5">The sequence shown here is derived from an EMBL/GenBank/DDBJ whole genome shotgun (WGS) entry which is preliminary data.</text>
</comment>
<keyword evidence="6" id="KW-1185">Reference proteome</keyword>
<keyword evidence="3" id="KW-0378">Hydrolase</keyword>
<dbReference type="SUPFAM" id="SSF53474">
    <property type="entry name" value="alpha/beta-Hydrolases"/>
    <property type="match status" value="1"/>
</dbReference>
<evidence type="ECO:0000259" key="4">
    <source>
        <dbReference type="Pfam" id="PF00326"/>
    </source>
</evidence>
<dbReference type="AlphaFoldDB" id="A0AAV9EFT5"/>
<protein>
    <recommendedName>
        <fullName evidence="3">Prolyl endopeptidase</fullName>
        <ecNumber evidence="3">3.4.21.-</ecNumber>
    </recommendedName>
</protein>
<dbReference type="InterPro" id="IPR001375">
    <property type="entry name" value="Peptidase_S9_cat"/>
</dbReference>
<name>A0AAV9EFT5_ACOCL</name>
<accession>A0AAV9EFT5</accession>
<evidence type="ECO:0000256" key="1">
    <source>
        <dbReference type="ARBA" id="ARBA00005228"/>
    </source>
</evidence>
<gene>
    <name evidence="5" type="ORF">QJS10_CPA08g01806</name>
</gene>
<comment type="function">
    <text evidence="2">Serine peptidase whose precise substrate specificity remains unclear. Does not cleave peptides after a arginine or lysine residue. Regulates trans-Golgi network morphology and sorting by regulating the membrane binding of the AP-1 complex. May play a role in the regulation of synaptic vesicle exocytosis.</text>
</comment>
<evidence type="ECO:0000313" key="5">
    <source>
        <dbReference type="EMBL" id="KAK1310867.1"/>
    </source>
</evidence>
<reference evidence="5" key="2">
    <citation type="submission" date="2023-06" db="EMBL/GenBank/DDBJ databases">
        <authorList>
            <person name="Ma L."/>
            <person name="Liu K.-W."/>
            <person name="Li Z."/>
            <person name="Hsiao Y.-Y."/>
            <person name="Qi Y."/>
            <person name="Fu T."/>
            <person name="Tang G."/>
            <person name="Zhang D."/>
            <person name="Sun W.-H."/>
            <person name="Liu D.-K."/>
            <person name="Li Y."/>
            <person name="Chen G.-Z."/>
            <person name="Liu X.-D."/>
            <person name="Liao X.-Y."/>
            <person name="Jiang Y.-T."/>
            <person name="Yu X."/>
            <person name="Hao Y."/>
            <person name="Huang J."/>
            <person name="Zhao X.-W."/>
            <person name="Ke S."/>
            <person name="Chen Y.-Y."/>
            <person name="Wu W.-L."/>
            <person name="Hsu J.-L."/>
            <person name="Lin Y.-F."/>
            <person name="Huang M.-D."/>
            <person name="Li C.-Y."/>
            <person name="Huang L."/>
            <person name="Wang Z.-W."/>
            <person name="Zhao X."/>
            <person name="Zhong W.-Y."/>
            <person name="Peng D.-H."/>
            <person name="Ahmad S."/>
            <person name="Lan S."/>
            <person name="Zhang J.-S."/>
            <person name="Tsai W.-C."/>
            <person name="Van De Peer Y."/>
            <person name="Liu Z.-J."/>
        </authorList>
    </citation>
    <scope>NUCLEOTIDE SEQUENCE</scope>
    <source>
        <strain evidence="5">CP</strain>
        <tissue evidence="5">Leaves</tissue>
    </source>
</reference>
<dbReference type="InterPro" id="IPR051543">
    <property type="entry name" value="Serine_Peptidase_S9A"/>
</dbReference>
<dbReference type="PANTHER" id="PTHR11757:SF12">
    <property type="entry name" value="PROLYL ENDOPEPTIDASE"/>
    <property type="match status" value="1"/>
</dbReference>
<evidence type="ECO:0000256" key="2">
    <source>
        <dbReference type="ARBA" id="ARBA00045448"/>
    </source>
</evidence>
<sequence>MDDYMTFQDFILPGQDVTFQDMDIFDGHLVLFLQHCGAPMLCSIDMPIDGNIKKPTNLEDFSPWYFPVPSNLCSILPGSNHDYMTSIYRVVLSSPVMPDVVIDYDMVKRTFSIVHREEVVGLTSNVNSSSDLANVQTTSKHLQNVGNSQSWSDFIGAFTCERREVIAHDGVRVPLTILYSQKNLRDGSSPGILYGYGAYGDVLDKSWCSDRISLLDRGCVIAFADVRGGGGQGVSWHKSGARSCKLNSIYDFIACGTYLGNEGYVHKDRLSAIGCSAGGLLVGAAINMNPNLFCAAILKVPFLDICNTMLDPSLPLTILDYEEFGDPNTQADFEMIRSYSPYDNILPGVNMNGGHFSEGGLFKHCEDTAFEYAFLIKAMGMLDENQFESDS</sequence>
<evidence type="ECO:0000313" key="6">
    <source>
        <dbReference type="Proteomes" id="UP001180020"/>
    </source>
</evidence>
<dbReference type="InterPro" id="IPR029058">
    <property type="entry name" value="AB_hydrolase_fold"/>
</dbReference>
<dbReference type="Pfam" id="PF00326">
    <property type="entry name" value="Peptidase_S9"/>
    <property type="match status" value="1"/>
</dbReference>
<keyword evidence="3" id="KW-0720">Serine protease</keyword>
<dbReference type="GO" id="GO:0009507">
    <property type="term" value="C:chloroplast"/>
    <property type="evidence" value="ECO:0007669"/>
    <property type="project" value="TreeGrafter"/>
</dbReference>
<reference evidence="5" key="1">
    <citation type="journal article" date="2023" name="Nat. Commun.">
        <title>Diploid and tetraploid genomes of Acorus and the evolution of monocots.</title>
        <authorList>
            <person name="Ma L."/>
            <person name="Liu K.W."/>
            <person name="Li Z."/>
            <person name="Hsiao Y.Y."/>
            <person name="Qi Y."/>
            <person name="Fu T."/>
            <person name="Tang G.D."/>
            <person name="Zhang D."/>
            <person name="Sun W.H."/>
            <person name="Liu D.K."/>
            <person name="Li Y."/>
            <person name="Chen G.Z."/>
            <person name="Liu X.D."/>
            <person name="Liao X.Y."/>
            <person name="Jiang Y.T."/>
            <person name="Yu X."/>
            <person name="Hao Y."/>
            <person name="Huang J."/>
            <person name="Zhao X.W."/>
            <person name="Ke S."/>
            <person name="Chen Y.Y."/>
            <person name="Wu W.L."/>
            <person name="Hsu J.L."/>
            <person name="Lin Y.F."/>
            <person name="Huang M.D."/>
            <person name="Li C.Y."/>
            <person name="Huang L."/>
            <person name="Wang Z.W."/>
            <person name="Zhao X."/>
            <person name="Zhong W.Y."/>
            <person name="Peng D.H."/>
            <person name="Ahmad S."/>
            <person name="Lan S."/>
            <person name="Zhang J.S."/>
            <person name="Tsai W.C."/>
            <person name="Van de Peer Y."/>
            <person name="Liu Z.J."/>
        </authorList>
    </citation>
    <scope>NUCLEOTIDE SEQUENCE</scope>
    <source>
        <strain evidence="5">CP</strain>
    </source>
</reference>
<dbReference type="Proteomes" id="UP001180020">
    <property type="component" value="Unassembled WGS sequence"/>
</dbReference>
<dbReference type="InterPro" id="IPR002470">
    <property type="entry name" value="Peptidase_S9A"/>
</dbReference>
<dbReference type="EMBL" id="JAUJYO010000008">
    <property type="protein sequence ID" value="KAK1310867.1"/>
    <property type="molecule type" value="Genomic_DNA"/>
</dbReference>
<dbReference type="PRINTS" id="PR00862">
    <property type="entry name" value="PROLIGOPTASE"/>
</dbReference>
<dbReference type="EC" id="3.4.21.-" evidence="3"/>
<dbReference type="Gene3D" id="3.40.50.1820">
    <property type="entry name" value="alpha/beta hydrolase"/>
    <property type="match status" value="1"/>
</dbReference>
<comment type="similarity">
    <text evidence="1 3">Belongs to the peptidase S9A family.</text>
</comment>
<feature type="domain" description="Peptidase S9 prolyl oligopeptidase catalytic" evidence="4">
    <location>
        <begin position="210"/>
        <end position="345"/>
    </location>
</feature>
<proteinExistence type="inferred from homology"/>
<dbReference type="Gene3D" id="2.130.10.120">
    <property type="entry name" value="Prolyl oligopeptidase, N-terminal domain"/>
    <property type="match status" value="1"/>
</dbReference>
<dbReference type="GO" id="GO:0006508">
    <property type="term" value="P:proteolysis"/>
    <property type="evidence" value="ECO:0007669"/>
    <property type="project" value="UniProtKB-KW"/>
</dbReference>
<keyword evidence="3" id="KW-0645">Protease</keyword>